<dbReference type="SUPFAM" id="SSF46955">
    <property type="entry name" value="Putative DNA-binding domain"/>
    <property type="match status" value="1"/>
</dbReference>
<dbReference type="FunFam" id="3.50.40.10:FF:000001">
    <property type="entry name" value="Phenylalanine--tRNA ligase beta subunit"/>
    <property type="match status" value="1"/>
</dbReference>
<dbReference type="PROSITE" id="PS51447">
    <property type="entry name" value="FDX_ACB"/>
    <property type="match status" value="1"/>
</dbReference>
<evidence type="ECO:0000256" key="8">
    <source>
        <dbReference type="ARBA" id="ARBA00022741"/>
    </source>
</evidence>
<dbReference type="Pfam" id="PF01588">
    <property type="entry name" value="tRNA_bind"/>
    <property type="match status" value="1"/>
</dbReference>
<keyword evidence="10 15" id="KW-0460">Magnesium</keyword>
<dbReference type="Gene3D" id="3.30.56.10">
    <property type="match status" value="2"/>
</dbReference>
<dbReference type="FunFam" id="2.40.50.140:FF:000045">
    <property type="entry name" value="Phenylalanine--tRNA ligase beta subunit"/>
    <property type="match status" value="1"/>
</dbReference>
<evidence type="ECO:0000259" key="17">
    <source>
        <dbReference type="PROSITE" id="PS50886"/>
    </source>
</evidence>
<feature type="domain" description="TRNA-binding" evidence="17">
    <location>
        <begin position="40"/>
        <end position="149"/>
    </location>
</feature>
<dbReference type="PANTHER" id="PTHR10947">
    <property type="entry name" value="PHENYLALANYL-TRNA SYNTHETASE BETA CHAIN AND LEUCINE-RICH REPEAT-CONTAINING PROTEIN 47"/>
    <property type="match status" value="1"/>
</dbReference>
<keyword evidence="4 15" id="KW-0963">Cytoplasm</keyword>
<organism evidence="20 21">
    <name type="scientific">candidate division KSB3 bacterium</name>
    <dbReference type="NCBI Taxonomy" id="2044937"/>
    <lineage>
        <taxon>Bacteria</taxon>
        <taxon>candidate division KSB3</taxon>
    </lineage>
</organism>
<gene>
    <name evidence="15" type="primary">pheT</name>
    <name evidence="20" type="ORF">CSB45_01155</name>
</gene>
<feature type="binding site" evidence="15">
    <location>
        <position position="460"/>
    </location>
    <ligand>
        <name>Mg(2+)</name>
        <dbReference type="ChEBI" id="CHEBI:18420"/>
        <note>shared with alpha subunit</note>
    </ligand>
</feature>
<dbReference type="PANTHER" id="PTHR10947:SF0">
    <property type="entry name" value="PHENYLALANINE--TRNA LIGASE BETA SUBUNIT"/>
    <property type="match status" value="1"/>
</dbReference>
<feature type="binding site" evidence="15">
    <location>
        <position position="470"/>
    </location>
    <ligand>
        <name>Mg(2+)</name>
        <dbReference type="ChEBI" id="CHEBI:18420"/>
        <note>shared with alpha subunit</note>
    </ligand>
</feature>
<reference evidence="20 21" key="1">
    <citation type="submission" date="2017-10" db="EMBL/GenBank/DDBJ databases">
        <title>Novel microbial diversity and functional potential in the marine mammal oral microbiome.</title>
        <authorList>
            <person name="Dudek N.K."/>
            <person name="Sun C.L."/>
            <person name="Burstein D."/>
            <person name="Kantor R.S."/>
            <person name="Aliaga Goltsman D.S."/>
            <person name="Bik E.M."/>
            <person name="Thomas B.C."/>
            <person name="Banfield J.F."/>
            <person name="Relman D.A."/>
        </authorList>
    </citation>
    <scope>NUCLEOTIDE SEQUENCE [LARGE SCALE GENOMIC DNA]</scope>
    <source>
        <strain evidence="20">DOLZORAL124_49_17</strain>
    </source>
</reference>
<comment type="similarity">
    <text evidence="2 15">Belongs to the phenylalanyl-tRNA synthetase beta subunit family. Type 1 subfamily.</text>
</comment>
<evidence type="ECO:0000256" key="2">
    <source>
        <dbReference type="ARBA" id="ARBA00008653"/>
    </source>
</evidence>
<dbReference type="EMBL" id="PDPS01000020">
    <property type="protein sequence ID" value="PID59048.1"/>
    <property type="molecule type" value="Genomic_DNA"/>
</dbReference>
<dbReference type="GO" id="GO:0000287">
    <property type="term" value="F:magnesium ion binding"/>
    <property type="evidence" value="ECO:0007669"/>
    <property type="project" value="UniProtKB-UniRule"/>
</dbReference>
<dbReference type="SUPFAM" id="SSF54991">
    <property type="entry name" value="Anticodon-binding domain of PheRS"/>
    <property type="match status" value="1"/>
</dbReference>
<evidence type="ECO:0000256" key="14">
    <source>
        <dbReference type="ARBA" id="ARBA00049255"/>
    </source>
</evidence>
<dbReference type="InterPro" id="IPR012340">
    <property type="entry name" value="NA-bd_OB-fold"/>
</dbReference>
<dbReference type="Gene3D" id="3.50.40.10">
    <property type="entry name" value="Phenylalanyl-trna Synthetase, Chain B, domain 3"/>
    <property type="match status" value="1"/>
</dbReference>
<comment type="cofactor">
    <cofactor evidence="15">
        <name>Mg(2+)</name>
        <dbReference type="ChEBI" id="CHEBI:18420"/>
    </cofactor>
    <text evidence="15">Binds 2 magnesium ions per tetramer.</text>
</comment>
<keyword evidence="12 15" id="KW-0648">Protein biosynthesis</keyword>
<comment type="caution">
    <text evidence="20">The sequence shown here is derived from an EMBL/GenBank/DDBJ whole genome shotgun (WGS) entry which is preliminary data.</text>
</comment>
<dbReference type="Pfam" id="PF03483">
    <property type="entry name" value="B3_4"/>
    <property type="match status" value="1"/>
</dbReference>
<evidence type="ECO:0000313" key="20">
    <source>
        <dbReference type="EMBL" id="PID59048.1"/>
    </source>
</evidence>
<dbReference type="Pfam" id="PF03484">
    <property type="entry name" value="B5"/>
    <property type="match status" value="1"/>
</dbReference>
<dbReference type="Gene3D" id="2.40.50.140">
    <property type="entry name" value="Nucleic acid-binding proteins"/>
    <property type="match status" value="1"/>
</dbReference>
<dbReference type="AlphaFoldDB" id="A0A2G6EBB5"/>
<dbReference type="InterPro" id="IPR005147">
    <property type="entry name" value="tRNA_synthase_B5-dom"/>
</dbReference>
<keyword evidence="5 16" id="KW-0820">tRNA-binding</keyword>
<dbReference type="GO" id="GO:0009328">
    <property type="term" value="C:phenylalanine-tRNA ligase complex"/>
    <property type="evidence" value="ECO:0007669"/>
    <property type="project" value="TreeGrafter"/>
</dbReference>
<evidence type="ECO:0000256" key="1">
    <source>
        <dbReference type="ARBA" id="ARBA00004496"/>
    </source>
</evidence>
<dbReference type="GO" id="GO:0004826">
    <property type="term" value="F:phenylalanine-tRNA ligase activity"/>
    <property type="evidence" value="ECO:0007669"/>
    <property type="project" value="UniProtKB-UniRule"/>
</dbReference>
<keyword evidence="13 15" id="KW-0030">Aminoacyl-tRNA synthetase</keyword>
<dbReference type="GO" id="GO:0000049">
    <property type="term" value="F:tRNA binding"/>
    <property type="evidence" value="ECO:0007669"/>
    <property type="project" value="UniProtKB-UniRule"/>
</dbReference>
<dbReference type="SMART" id="SM00896">
    <property type="entry name" value="FDX-ACB"/>
    <property type="match status" value="1"/>
</dbReference>
<dbReference type="HAMAP" id="MF_00283">
    <property type="entry name" value="Phe_tRNA_synth_beta1"/>
    <property type="match status" value="1"/>
</dbReference>
<dbReference type="InterPro" id="IPR036690">
    <property type="entry name" value="Fdx_antiC-bd_sf"/>
</dbReference>
<evidence type="ECO:0000259" key="18">
    <source>
        <dbReference type="PROSITE" id="PS51447"/>
    </source>
</evidence>
<keyword evidence="9 15" id="KW-0067">ATP-binding</keyword>
<dbReference type="NCBIfam" id="NF045760">
    <property type="entry name" value="YtpR"/>
    <property type="match status" value="1"/>
</dbReference>
<dbReference type="SMART" id="SM00873">
    <property type="entry name" value="B3_4"/>
    <property type="match status" value="1"/>
</dbReference>
<feature type="binding site" evidence="15">
    <location>
        <position position="469"/>
    </location>
    <ligand>
        <name>Mg(2+)</name>
        <dbReference type="ChEBI" id="CHEBI:18420"/>
        <note>shared with alpha subunit</note>
    </ligand>
</feature>
<evidence type="ECO:0000256" key="6">
    <source>
        <dbReference type="ARBA" id="ARBA00022598"/>
    </source>
</evidence>
<evidence type="ECO:0000256" key="5">
    <source>
        <dbReference type="ARBA" id="ARBA00022555"/>
    </source>
</evidence>
<comment type="subcellular location">
    <subcellularLocation>
        <location evidence="1 15">Cytoplasm</location>
    </subcellularLocation>
</comment>
<dbReference type="InterPro" id="IPR033714">
    <property type="entry name" value="tRNA_bind_bactPheRS"/>
</dbReference>
<keyword evidence="8 15" id="KW-0547">Nucleotide-binding</keyword>
<dbReference type="CDD" id="cd00769">
    <property type="entry name" value="PheRS_beta_core"/>
    <property type="match status" value="1"/>
</dbReference>
<dbReference type="PROSITE" id="PS51483">
    <property type="entry name" value="B5"/>
    <property type="match status" value="1"/>
</dbReference>
<dbReference type="PROSITE" id="PS50886">
    <property type="entry name" value="TRBD"/>
    <property type="match status" value="1"/>
</dbReference>
<comment type="subunit">
    <text evidence="3 15">Tetramer of two alpha and two beta subunits.</text>
</comment>
<dbReference type="Pfam" id="PF17759">
    <property type="entry name" value="tRNA_synthFbeta"/>
    <property type="match status" value="1"/>
</dbReference>
<evidence type="ECO:0000313" key="21">
    <source>
        <dbReference type="Proteomes" id="UP000229740"/>
    </source>
</evidence>
<dbReference type="InterPro" id="IPR045060">
    <property type="entry name" value="Phe-tRNA-ligase_IIc_bsu"/>
</dbReference>
<dbReference type="InterPro" id="IPR041616">
    <property type="entry name" value="PheRS_beta_core"/>
</dbReference>
<dbReference type="InterPro" id="IPR004532">
    <property type="entry name" value="Phe-tRNA-ligase_IIc_bsu_bact"/>
</dbReference>
<dbReference type="Gene3D" id="3.30.930.10">
    <property type="entry name" value="Bira Bifunctional Protein, Domain 2"/>
    <property type="match status" value="1"/>
</dbReference>
<evidence type="ECO:0000256" key="15">
    <source>
        <dbReference type="HAMAP-Rule" id="MF_00283"/>
    </source>
</evidence>
<proteinExistence type="inferred from homology"/>
<evidence type="ECO:0000256" key="10">
    <source>
        <dbReference type="ARBA" id="ARBA00022842"/>
    </source>
</evidence>
<name>A0A2G6EBB5_9BACT</name>
<evidence type="ECO:0000256" key="13">
    <source>
        <dbReference type="ARBA" id="ARBA00023146"/>
    </source>
</evidence>
<feature type="domain" description="B5" evidence="19">
    <location>
        <begin position="406"/>
        <end position="482"/>
    </location>
</feature>
<dbReference type="SUPFAM" id="SSF50249">
    <property type="entry name" value="Nucleic acid-binding proteins"/>
    <property type="match status" value="1"/>
</dbReference>
<sequence length="809" mass="89165">MKISYRWLQEYIECQISADELAHLLTMAGLEVEGREDFSFRIPEHVVVGEILDVQAHPDAQKLSVCQVDTGEDAARTIVCGAPNAIADAKVAVALPGAVLPNGMKILDTEIREIVSSGMLCAEDELGIGNDHSGILHLHTDVPGGTPLTARLLGLPEDDTVLEIGLTPNRGDCLSHIGIARELSALLDVPLRSPFIDYPEEGPEVSEQIDVSIESPELCHRYTAGVISGVTIAPSPLWLKSRLESLGVRSINNVVDVTNLVMMELGQPLHAFDLDLVKGRKILVRRADDGERFVTLDGVERQLDDSMLMIADGEKNVAIGGVMGGQNSEISDSTTEILLESARFEPSNIRKTAKKLALSTESSYRFERCVDVQSTDLALQRAIKLIAELGGGRVCRGLLDVYPTPHVPVKVTLRFARVSGILGVDIPSTVIEKILSGLGFQTLECSEESLTVEVPSYRSDVEREIDLVEEVGRVYGFDNIPAALPSGEIPPRVNSVAKDVEHVLRESLLRQGLHEVINYSFFDKNSLGKLGIDKKNPYDKVVPLRNPLTNEQSVLRTTTIPGLLENFISNRSNRVENIRLFEIGKIFLSADEGADVLPEEKLVVSGVLSGQRQEFGWNQRQEAVDFYDLKGIVENVLRQLHIPYFFRRLDSESFLHPGESAVIRVDDETLGILGKIHPDVSDAFDLPDEEVYVFELCFDVLVHSAKLQAGFNPLPKYPEVHRDLAVIVPLSRVEASEVESIIFEVGQPLLEKVVLVDRYVGPQVGDENASLTYSLCYRSAEKTLTDREVAGVHQRIIAQLEARAGLRLR</sequence>
<dbReference type="GO" id="GO:0005524">
    <property type="term" value="F:ATP binding"/>
    <property type="evidence" value="ECO:0007669"/>
    <property type="project" value="UniProtKB-UniRule"/>
</dbReference>
<evidence type="ECO:0000256" key="3">
    <source>
        <dbReference type="ARBA" id="ARBA00011209"/>
    </source>
</evidence>
<dbReference type="Proteomes" id="UP000229740">
    <property type="component" value="Unassembled WGS sequence"/>
</dbReference>
<keyword evidence="11 16" id="KW-0694">RNA-binding</keyword>
<dbReference type="CDD" id="cd02796">
    <property type="entry name" value="tRNA_bind_bactPheRS"/>
    <property type="match status" value="1"/>
</dbReference>
<feature type="domain" description="FDX-ACB" evidence="18">
    <location>
        <begin position="715"/>
        <end position="809"/>
    </location>
</feature>
<dbReference type="SMART" id="SM00874">
    <property type="entry name" value="B5"/>
    <property type="match status" value="1"/>
</dbReference>
<dbReference type="InterPro" id="IPR020825">
    <property type="entry name" value="Phe-tRNA_synthase-like_B3/B4"/>
</dbReference>
<dbReference type="EC" id="6.1.1.20" evidence="15"/>
<keyword evidence="6 15" id="KW-0436">Ligase</keyword>
<accession>A0A2G6EBB5</accession>
<dbReference type="SUPFAM" id="SSF55681">
    <property type="entry name" value="Class II aaRS and biotin synthetases"/>
    <property type="match status" value="1"/>
</dbReference>
<evidence type="ECO:0000259" key="19">
    <source>
        <dbReference type="PROSITE" id="PS51483"/>
    </source>
</evidence>
<dbReference type="InterPro" id="IPR009061">
    <property type="entry name" value="DNA-bd_dom_put_sf"/>
</dbReference>
<evidence type="ECO:0000256" key="9">
    <source>
        <dbReference type="ARBA" id="ARBA00022840"/>
    </source>
</evidence>
<evidence type="ECO:0000256" key="11">
    <source>
        <dbReference type="ARBA" id="ARBA00022884"/>
    </source>
</evidence>
<evidence type="ECO:0000256" key="16">
    <source>
        <dbReference type="PROSITE-ProRule" id="PRU00209"/>
    </source>
</evidence>
<evidence type="ECO:0000256" key="7">
    <source>
        <dbReference type="ARBA" id="ARBA00022723"/>
    </source>
</evidence>
<dbReference type="Pfam" id="PF03147">
    <property type="entry name" value="FDX-ACB"/>
    <property type="match status" value="1"/>
</dbReference>
<dbReference type="SUPFAM" id="SSF56037">
    <property type="entry name" value="PheT/TilS domain"/>
    <property type="match status" value="1"/>
</dbReference>
<dbReference type="InterPro" id="IPR005146">
    <property type="entry name" value="B3/B4_tRNA-bd"/>
</dbReference>
<dbReference type="InterPro" id="IPR045864">
    <property type="entry name" value="aa-tRNA-synth_II/BPL/LPL"/>
</dbReference>
<dbReference type="Gene3D" id="3.30.70.380">
    <property type="entry name" value="Ferrodoxin-fold anticodon-binding domain"/>
    <property type="match status" value="1"/>
</dbReference>
<dbReference type="NCBIfam" id="TIGR00472">
    <property type="entry name" value="pheT_bact"/>
    <property type="match status" value="1"/>
</dbReference>
<dbReference type="InterPro" id="IPR002547">
    <property type="entry name" value="tRNA-bd_dom"/>
</dbReference>
<comment type="catalytic activity">
    <reaction evidence="14 15">
        <text>tRNA(Phe) + L-phenylalanine + ATP = L-phenylalanyl-tRNA(Phe) + AMP + diphosphate + H(+)</text>
        <dbReference type="Rhea" id="RHEA:19413"/>
        <dbReference type="Rhea" id="RHEA-COMP:9668"/>
        <dbReference type="Rhea" id="RHEA-COMP:9699"/>
        <dbReference type="ChEBI" id="CHEBI:15378"/>
        <dbReference type="ChEBI" id="CHEBI:30616"/>
        <dbReference type="ChEBI" id="CHEBI:33019"/>
        <dbReference type="ChEBI" id="CHEBI:58095"/>
        <dbReference type="ChEBI" id="CHEBI:78442"/>
        <dbReference type="ChEBI" id="CHEBI:78531"/>
        <dbReference type="ChEBI" id="CHEBI:456215"/>
        <dbReference type="EC" id="6.1.1.20"/>
    </reaction>
</comment>
<feature type="binding site" evidence="15">
    <location>
        <position position="466"/>
    </location>
    <ligand>
        <name>Mg(2+)</name>
        <dbReference type="ChEBI" id="CHEBI:18420"/>
        <note>shared with alpha subunit</note>
    </ligand>
</feature>
<keyword evidence="7 15" id="KW-0479">Metal-binding</keyword>
<dbReference type="GO" id="GO:0006432">
    <property type="term" value="P:phenylalanyl-tRNA aminoacylation"/>
    <property type="evidence" value="ECO:0007669"/>
    <property type="project" value="UniProtKB-UniRule"/>
</dbReference>
<evidence type="ECO:0000256" key="12">
    <source>
        <dbReference type="ARBA" id="ARBA00022917"/>
    </source>
</evidence>
<protein>
    <recommendedName>
        <fullName evidence="15">Phenylalanine--tRNA ligase beta subunit</fullName>
        <ecNumber evidence="15">6.1.1.20</ecNumber>
    </recommendedName>
    <alternativeName>
        <fullName evidence="15">Phenylalanyl-tRNA synthetase beta subunit</fullName>
        <shortName evidence="15">PheRS</shortName>
    </alternativeName>
</protein>
<dbReference type="InterPro" id="IPR005121">
    <property type="entry name" value="Fdx_antiC-bd"/>
</dbReference>
<evidence type="ECO:0000256" key="4">
    <source>
        <dbReference type="ARBA" id="ARBA00022490"/>
    </source>
</evidence>